<proteinExistence type="predicted"/>
<protein>
    <submittedName>
        <fullName evidence="1">Uncharacterized protein</fullName>
    </submittedName>
</protein>
<evidence type="ECO:0000313" key="2">
    <source>
        <dbReference type="Proteomes" id="UP001138500"/>
    </source>
</evidence>
<evidence type="ECO:0000313" key="1">
    <source>
        <dbReference type="EMBL" id="KAH9824559.1"/>
    </source>
</evidence>
<dbReference type="EMBL" id="RIBY02002145">
    <property type="protein sequence ID" value="KAH9824559.1"/>
    <property type="molecule type" value="Genomic_DNA"/>
</dbReference>
<accession>A0A9W7SMG0</accession>
<keyword evidence="2" id="KW-1185">Reference proteome</keyword>
<comment type="caution">
    <text evidence="1">The sequence shown here is derived from an EMBL/GenBank/DDBJ whole genome shotgun (WGS) entry which is preliminary data.</text>
</comment>
<reference evidence="1 2" key="2">
    <citation type="journal article" date="2021" name="Curr. Genet.">
        <title>Genetic response to nitrogen starvation in the aggressive Eucalyptus foliar pathogen Teratosphaeria destructans.</title>
        <authorList>
            <person name="Havenga M."/>
            <person name="Wingfield B.D."/>
            <person name="Wingfield M.J."/>
            <person name="Dreyer L.L."/>
            <person name="Roets F."/>
            <person name="Aylward J."/>
        </authorList>
    </citation>
    <scope>NUCLEOTIDE SEQUENCE [LARGE SCALE GENOMIC DNA]</scope>
    <source>
        <strain evidence="1">CMW44962</strain>
    </source>
</reference>
<name>A0A9W7SMG0_9PEZI</name>
<organism evidence="1 2">
    <name type="scientific">Teratosphaeria destructans</name>
    <dbReference type="NCBI Taxonomy" id="418781"/>
    <lineage>
        <taxon>Eukaryota</taxon>
        <taxon>Fungi</taxon>
        <taxon>Dikarya</taxon>
        <taxon>Ascomycota</taxon>
        <taxon>Pezizomycotina</taxon>
        <taxon>Dothideomycetes</taxon>
        <taxon>Dothideomycetidae</taxon>
        <taxon>Mycosphaerellales</taxon>
        <taxon>Teratosphaeriaceae</taxon>
        <taxon>Teratosphaeria</taxon>
    </lineage>
</organism>
<reference evidence="1 2" key="1">
    <citation type="journal article" date="2018" name="IMA Fungus">
        <title>IMA Genome-F 10: Nine draft genome sequences of Claviceps purpurea s.lat., including C. arundinis, C. humidiphila, and C. cf. spartinae, pseudomolecules for the pitch canker pathogen Fusarium circinatum, draft genome of Davidsoniella eucalypti, Grosmannia galeiformis, Quambalaria eucalypti, and Teratosphaeria destructans.</title>
        <authorList>
            <person name="Wingfield B.D."/>
            <person name="Liu M."/>
            <person name="Nguyen H.D."/>
            <person name="Lane F.A."/>
            <person name="Morgan S.W."/>
            <person name="De Vos L."/>
            <person name="Wilken P.M."/>
            <person name="Duong T.A."/>
            <person name="Aylward J."/>
            <person name="Coetzee M.P."/>
            <person name="Dadej K."/>
            <person name="De Beer Z.W."/>
            <person name="Findlay W."/>
            <person name="Havenga M."/>
            <person name="Kolarik M."/>
            <person name="Menzies J.G."/>
            <person name="Naidoo K."/>
            <person name="Pochopski O."/>
            <person name="Shoukouhi P."/>
            <person name="Santana Q.C."/>
            <person name="Seifert K.A."/>
            <person name="Soal N."/>
            <person name="Steenkamp E.T."/>
            <person name="Tatham C.T."/>
            <person name="van der Nest M.A."/>
            <person name="Wingfield M.J."/>
        </authorList>
    </citation>
    <scope>NUCLEOTIDE SEQUENCE [LARGE SCALE GENOMIC DNA]</scope>
    <source>
        <strain evidence="1">CMW44962</strain>
    </source>
</reference>
<dbReference type="AlphaFoldDB" id="A0A9W7SMG0"/>
<gene>
    <name evidence="1" type="ORF">Tdes44962_MAKER04379</name>
</gene>
<sequence>MTTELTQYEHHPLHPRLSDLLSRSKPSSNRINQHQIYIQYQIHNLCQNILDHINHLNNYIINYILERSYWYSG</sequence>
<dbReference type="Proteomes" id="UP001138500">
    <property type="component" value="Unassembled WGS sequence"/>
</dbReference>